<protein>
    <recommendedName>
        <fullName evidence="3">PA14 domain-containing protein</fullName>
    </recommendedName>
</protein>
<evidence type="ECO:0000256" key="1">
    <source>
        <dbReference type="ARBA" id="ARBA00022801"/>
    </source>
</evidence>
<sequence length="1205" mass="129181">MKKILTVLSLALLASIAGAEILTVTFGPSADLAATYEGIPVATPVQDDATNGEPAPIITVSGLDVDGIGGNDDSVEVTFAIANSTEVANLLSAGYRYDQDDLLTFNITSATLTLGNAAVTHEITPIGFTSYRNNNGATEATVTSTAPGFITLTGITGSAAVSLTNDLPGVSDFTLENTADPAQNGRARNITVAFDIHPASTAPEAPVSLDDAYDIDGNTLFTNAAPGILSNDSDGNGDSMSALLVSSPTNGTLLSFSTNGAFVYQPTVDFVGTDSFTYEATDGGLTGNVATVTLNVVGTPIKLPHYFQSNMVLQRNQPIAVWGWGPVGKTVSANLSSGQFETAVVNAEGRWELSLAAMAATNGPLTLVVSTPGSSVTLTNIAVGDVWFCSGQSNAGWSLSATDGADAEIAVANYPAFRLIRVPRYKLSAPSDDPIILENTLDWDTDTGALKDKAGTWFVCNPENAGYFGAAFYYATKEVHLELGIPIGVIQSAYAGTPMEAWANSPLPEAHPVGSDPANPQQLYNGMVYPYLRQPITGACWYQGERNHDDGGHIVADKLPIMIEDWRTGFAQGDFPFYYMQIPPVFSWDTEVDADPMLPYFWEAQTMVQDISTNTYMVVISDTTDGDLHPKNKRPAGERMGRRILKNTYGYSSIQDQGPVFTHAVKEGNQLRLYFDQVGGGLAINTNIGYNANGDLVIDINETILGEDYDNDGVIEGYGEDLNQNGILDPGEDIDGDGIWDKSEWDINFPYLRWFEVCDAQGNFTNATAVISGNTVLVSAPTIPDPAGFRYAWSRFAQGNLMNVDGLPARMCRETPLFAQGESYSTFEDAPLYIAPDGILGNDSIASTLLPIERPVVVSSTTNGALTVRSDGAFIYTPNSGFSGADSFSYFVTDGTETSETAQVELSVLAPGAELGSITREIWNDVSGYSVEDLLADPDYPDTPDRSETISRFDSPHGDFEGGGQRIHGYLHPPASGNYTFWITSAARSRLFLSTDDDPANASLICECAVSLGGEYENWTNNANQVSAPITLVEGQRYYIMALHNEGAEDHCSVAWDLGGTTNIIDGAYLSPIQLKAPAINDYAGWSDWYGVSGDGHVLDFAFNLDPTLNEDRPIMVPTTGTAGLPYWEMDVADGLVVEYLRRTDAPGTAYAVQFTDNLPSSWVDSAASESISPVNDEWERVMVEDETDTADATNRFGRVIVIQN</sequence>
<name>A0A6C2TZH9_PONDE</name>
<dbReference type="EMBL" id="CAAHFG010000001">
    <property type="protein sequence ID" value="VGO12586.1"/>
    <property type="molecule type" value="Genomic_DNA"/>
</dbReference>
<accession>A0A6C2TZH9</accession>
<dbReference type="InterPro" id="IPR037524">
    <property type="entry name" value="PA14/GLEYA"/>
</dbReference>
<evidence type="ECO:0000313" key="4">
    <source>
        <dbReference type="EMBL" id="VGO12586.1"/>
    </source>
</evidence>
<keyword evidence="1" id="KW-0378">Hydrolase</keyword>
<gene>
    <name evidence="4" type="ORF">PDESU_01139</name>
</gene>
<dbReference type="AlphaFoldDB" id="A0A6C2TZH9"/>
<keyword evidence="2" id="KW-0732">Signal</keyword>
<dbReference type="Pfam" id="PF03629">
    <property type="entry name" value="SASA"/>
    <property type="match status" value="1"/>
</dbReference>
<dbReference type="PANTHER" id="PTHR22901">
    <property type="entry name" value="SIALATE O-ACETYLESTERASE"/>
    <property type="match status" value="1"/>
</dbReference>
<dbReference type="InterPro" id="IPR039329">
    <property type="entry name" value="SIAE"/>
</dbReference>
<dbReference type="PROSITE" id="PS51820">
    <property type="entry name" value="PA14"/>
    <property type="match status" value="1"/>
</dbReference>
<dbReference type="Proteomes" id="UP000366872">
    <property type="component" value="Unassembled WGS sequence"/>
</dbReference>
<dbReference type="Gene3D" id="3.40.50.1110">
    <property type="entry name" value="SGNH hydrolase"/>
    <property type="match status" value="1"/>
</dbReference>
<reference evidence="4 5" key="1">
    <citation type="submission" date="2019-04" db="EMBL/GenBank/DDBJ databases">
        <authorList>
            <person name="Van Vliet M D."/>
        </authorList>
    </citation>
    <scope>NUCLEOTIDE SEQUENCE [LARGE SCALE GENOMIC DNA]</scope>
    <source>
        <strain evidence="4 5">F1</strain>
    </source>
</reference>
<dbReference type="Gene3D" id="2.60.40.2810">
    <property type="match status" value="1"/>
</dbReference>
<feature type="signal peptide" evidence="2">
    <location>
        <begin position="1"/>
        <end position="19"/>
    </location>
</feature>
<evidence type="ECO:0000256" key="2">
    <source>
        <dbReference type="SAM" id="SignalP"/>
    </source>
</evidence>
<organism evidence="4 5">
    <name type="scientific">Pontiella desulfatans</name>
    <dbReference type="NCBI Taxonomy" id="2750659"/>
    <lineage>
        <taxon>Bacteria</taxon>
        <taxon>Pseudomonadati</taxon>
        <taxon>Kiritimatiellota</taxon>
        <taxon>Kiritimatiellia</taxon>
        <taxon>Kiritimatiellales</taxon>
        <taxon>Pontiellaceae</taxon>
        <taxon>Pontiella</taxon>
    </lineage>
</organism>
<dbReference type="PANTHER" id="PTHR22901:SF0">
    <property type="entry name" value="SIALATE O-ACETYLESTERASE"/>
    <property type="match status" value="1"/>
</dbReference>
<dbReference type="GO" id="GO:0005975">
    <property type="term" value="P:carbohydrate metabolic process"/>
    <property type="evidence" value="ECO:0007669"/>
    <property type="project" value="TreeGrafter"/>
</dbReference>
<dbReference type="SUPFAM" id="SSF56988">
    <property type="entry name" value="Anthrax protective antigen"/>
    <property type="match status" value="1"/>
</dbReference>
<dbReference type="Gene3D" id="2.60.40.3440">
    <property type="match status" value="1"/>
</dbReference>
<dbReference type="RefSeq" id="WP_136078234.1">
    <property type="nucleotide sequence ID" value="NZ_CAAHFG010000001.1"/>
</dbReference>
<feature type="chain" id="PRO_5025662891" description="PA14 domain-containing protein" evidence="2">
    <location>
        <begin position="20"/>
        <end position="1205"/>
    </location>
</feature>
<keyword evidence="5" id="KW-1185">Reference proteome</keyword>
<dbReference type="InterPro" id="IPR005181">
    <property type="entry name" value="SASA"/>
</dbReference>
<dbReference type="GO" id="GO:0001681">
    <property type="term" value="F:sialate O-acetylesterase activity"/>
    <property type="evidence" value="ECO:0007669"/>
    <property type="project" value="InterPro"/>
</dbReference>
<proteinExistence type="predicted"/>
<evidence type="ECO:0000313" key="5">
    <source>
        <dbReference type="Proteomes" id="UP000366872"/>
    </source>
</evidence>
<dbReference type="SUPFAM" id="SSF52266">
    <property type="entry name" value="SGNH hydrolase"/>
    <property type="match status" value="1"/>
</dbReference>
<feature type="domain" description="PA14" evidence="3">
    <location>
        <begin position="913"/>
        <end position="1076"/>
    </location>
</feature>
<dbReference type="Pfam" id="PF17963">
    <property type="entry name" value="Big_9"/>
    <property type="match status" value="2"/>
</dbReference>
<dbReference type="InterPro" id="IPR036514">
    <property type="entry name" value="SGNH_hydro_sf"/>
</dbReference>
<evidence type="ECO:0000259" key="3">
    <source>
        <dbReference type="PROSITE" id="PS51820"/>
    </source>
</evidence>